<accession>A0A9N9FJ14</accession>
<comment type="caution">
    <text evidence="4">The sequence shown here is derived from an EMBL/GenBank/DDBJ whole genome shotgun (WGS) entry which is preliminary data.</text>
</comment>
<protein>
    <submittedName>
        <fullName evidence="4">686_t:CDS:1</fullName>
    </submittedName>
</protein>
<evidence type="ECO:0000256" key="1">
    <source>
        <dbReference type="PROSITE-ProRule" id="PRU00267"/>
    </source>
</evidence>
<feature type="region of interest" description="Disordered" evidence="2">
    <location>
        <begin position="1"/>
        <end position="43"/>
    </location>
</feature>
<name>A0A9N9FJ14_9GLOM</name>
<sequence length="285" mass="31933">MGKGNSVNNSNNGEHSLSSLHRSTNNITRRKTNTQRKRATSEIPKNFDTTVVYQPRFELSALICTTKKKPRSSNNPPRPPNSFFLLKNALLLELWQADIKPTMPQVCRLAKQVWHDAPSEVKARYDSLSTEALKLHQSEFPGYKYQPRRAEVSKSKSFPVGNGLNGLGMMTTFSINTPVSTVNREHDREETGISGSDTESSNISDVSVSPNPNPALEFPYLTTPETMLFPDPIINPLDIHLLNILTIPTSEPNIFSDLLYSLDSYIPNQFVGLNNQAPYFFSSDM</sequence>
<dbReference type="EMBL" id="CAJVPL010000873">
    <property type="protein sequence ID" value="CAG8536478.1"/>
    <property type="molecule type" value="Genomic_DNA"/>
</dbReference>
<keyword evidence="1" id="KW-0539">Nucleus</keyword>
<proteinExistence type="predicted"/>
<dbReference type="PROSITE" id="PS50118">
    <property type="entry name" value="HMG_BOX_2"/>
    <property type="match status" value="1"/>
</dbReference>
<dbReference type="Pfam" id="PF00505">
    <property type="entry name" value="HMG_box"/>
    <property type="match status" value="1"/>
</dbReference>
<dbReference type="OrthoDB" id="6247875at2759"/>
<organism evidence="4 5">
    <name type="scientific">Ambispora gerdemannii</name>
    <dbReference type="NCBI Taxonomy" id="144530"/>
    <lineage>
        <taxon>Eukaryota</taxon>
        <taxon>Fungi</taxon>
        <taxon>Fungi incertae sedis</taxon>
        <taxon>Mucoromycota</taxon>
        <taxon>Glomeromycotina</taxon>
        <taxon>Glomeromycetes</taxon>
        <taxon>Archaeosporales</taxon>
        <taxon>Ambisporaceae</taxon>
        <taxon>Ambispora</taxon>
    </lineage>
</organism>
<feature type="compositionally biased region" description="Polar residues" evidence="2">
    <location>
        <begin position="14"/>
        <end position="27"/>
    </location>
</feature>
<dbReference type="InterPro" id="IPR036910">
    <property type="entry name" value="HMG_box_dom_sf"/>
</dbReference>
<evidence type="ECO:0000256" key="2">
    <source>
        <dbReference type="SAM" id="MobiDB-lite"/>
    </source>
</evidence>
<keyword evidence="1" id="KW-0238">DNA-binding</keyword>
<reference evidence="4" key="1">
    <citation type="submission" date="2021-06" db="EMBL/GenBank/DDBJ databases">
        <authorList>
            <person name="Kallberg Y."/>
            <person name="Tangrot J."/>
            <person name="Rosling A."/>
        </authorList>
    </citation>
    <scope>NUCLEOTIDE SEQUENCE</scope>
    <source>
        <strain evidence="4">MT106</strain>
    </source>
</reference>
<dbReference type="Gene3D" id="1.10.30.10">
    <property type="entry name" value="High mobility group box domain"/>
    <property type="match status" value="1"/>
</dbReference>
<feature type="compositionally biased region" description="Polar residues" evidence="2">
    <location>
        <begin position="193"/>
        <end position="209"/>
    </location>
</feature>
<keyword evidence="5" id="KW-1185">Reference proteome</keyword>
<feature type="region of interest" description="Disordered" evidence="2">
    <location>
        <begin position="182"/>
        <end position="209"/>
    </location>
</feature>
<evidence type="ECO:0000313" key="4">
    <source>
        <dbReference type="EMBL" id="CAG8536478.1"/>
    </source>
</evidence>
<evidence type="ECO:0000313" key="5">
    <source>
        <dbReference type="Proteomes" id="UP000789831"/>
    </source>
</evidence>
<evidence type="ECO:0000259" key="3">
    <source>
        <dbReference type="PROSITE" id="PS50118"/>
    </source>
</evidence>
<dbReference type="SUPFAM" id="SSF47095">
    <property type="entry name" value="HMG-box"/>
    <property type="match status" value="1"/>
</dbReference>
<dbReference type="Proteomes" id="UP000789831">
    <property type="component" value="Unassembled WGS sequence"/>
</dbReference>
<dbReference type="GO" id="GO:0003677">
    <property type="term" value="F:DNA binding"/>
    <property type="evidence" value="ECO:0007669"/>
    <property type="project" value="UniProtKB-UniRule"/>
</dbReference>
<feature type="domain" description="HMG box" evidence="3">
    <location>
        <begin position="76"/>
        <end position="144"/>
    </location>
</feature>
<feature type="compositionally biased region" description="Basic residues" evidence="2">
    <location>
        <begin position="28"/>
        <end position="38"/>
    </location>
</feature>
<feature type="DNA-binding region" description="HMG box" evidence="1">
    <location>
        <begin position="76"/>
        <end position="144"/>
    </location>
</feature>
<dbReference type="GO" id="GO:0005634">
    <property type="term" value="C:nucleus"/>
    <property type="evidence" value="ECO:0007669"/>
    <property type="project" value="UniProtKB-UniRule"/>
</dbReference>
<gene>
    <name evidence="4" type="ORF">AGERDE_LOCUS5969</name>
</gene>
<dbReference type="InterPro" id="IPR009071">
    <property type="entry name" value="HMG_box_dom"/>
</dbReference>
<dbReference type="AlphaFoldDB" id="A0A9N9FJ14"/>
<feature type="compositionally biased region" description="Low complexity" evidence="2">
    <location>
        <begin position="1"/>
        <end position="13"/>
    </location>
</feature>